<dbReference type="Pfam" id="PF01497">
    <property type="entry name" value="Peripla_BP_2"/>
    <property type="match status" value="1"/>
</dbReference>
<reference evidence="3 4" key="1">
    <citation type="submission" date="2020-12" db="EMBL/GenBank/DDBJ databases">
        <title>Revised draft genomes of Rhodomicrobium vannielii ATCC 17100 and Rhodomicrobium udaipurense JA643.</title>
        <authorList>
            <person name="Conners E.M."/>
            <person name="Davenport E.J."/>
            <person name="Bose A."/>
        </authorList>
    </citation>
    <scope>NUCLEOTIDE SEQUENCE [LARGE SCALE GENOMIC DNA]</scope>
    <source>
        <strain evidence="3 4">JA643</strain>
    </source>
</reference>
<protein>
    <submittedName>
        <fullName evidence="3">ABC transporter substrate-binding protein</fullName>
    </submittedName>
</protein>
<keyword evidence="4" id="KW-1185">Reference proteome</keyword>
<dbReference type="InterPro" id="IPR050902">
    <property type="entry name" value="ABC_Transporter_SBP"/>
</dbReference>
<keyword evidence="1" id="KW-0732">Signal</keyword>
<dbReference type="PANTHER" id="PTHR30535:SF34">
    <property type="entry name" value="MOLYBDATE-BINDING PROTEIN MOLA"/>
    <property type="match status" value="1"/>
</dbReference>
<gene>
    <name evidence="3" type="ORF">JDN41_08625</name>
</gene>
<dbReference type="SUPFAM" id="SSF53807">
    <property type="entry name" value="Helical backbone' metal receptor"/>
    <property type="match status" value="1"/>
</dbReference>
<evidence type="ECO:0000313" key="3">
    <source>
        <dbReference type="EMBL" id="MBJ7543622.1"/>
    </source>
</evidence>
<dbReference type="Proteomes" id="UP000623250">
    <property type="component" value="Unassembled WGS sequence"/>
</dbReference>
<feature type="signal peptide" evidence="1">
    <location>
        <begin position="1"/>
        <end position="20"/>
    </location>
</feature>
<organism evidence="3 4">
    <name type="scientific">Rhodomicrobium udaipurense</name>
    <dbReference type="NCBI Taxonomy" id="1202716"/>
    <lineage>
        <taxon>Bacteria</taxon>
        <taxon>Pseudomonadati</taxon>
        <taxon>Pseudomonadota</taxon>
        <taxon>Alphaproteobacteria</taxon>
        <taxon>Hyphomicrobiales</taxon>
        <taxon>Hyphomicrobiaceae</taxon>
        <taxon>Rhodomicrobium</taxon>
    </lineage>
</organism>
<dbReference type="InterPro" id="IPR002491">
    <property type="entry name" value="ABC_transptr_periplasmic_BD"/>
</dbReference>
<dbReference type="Gene3D" id="3.40.50.1980">
    <property type="entry name" value="Nitrogenase molybdenum iron protein domain"/>
    <property type="match status" value="2"/>
</dbReference>
<evidence type="ECO:0000313" key="4">
    <source>
        <dbReference type="Proteomes" id="UP000623250"/>
    </source>
</evidence>
<dbReference type="AlphaFoldDB" id="A0A8I1GI42"/>
<evidence type="ECO:0000259" key="2">
    <source>
        <dbReference type="PROSITE" id="PS50983"/>
    </source>
</evidence>
<accession>A0A8I1GI42</accession>
<dbReference type="PANTHER" id="PTHR30535">
    <property type="entry name" value="VITAMIN B12-BINDING PROTEIN"/>
    <property type="match status" value="1"/>
</dbReference>
<comment type="caution">
    <text evidence="3">The sequence shown here is derived from an EMBL/GenBank/DDBJ whole genome shotgun (WGS) entry which is preliminary data.</text>
</comment>
<feature type="domain" description="Fe/B12 periplasmic-binding" evidence="2">
    <location>
        <begin position="26"/>
        <end position="276"/>
    </location>
</feature>
<dbReference type="PROSITE" id="PS50983">
    <property type="entry name" value="FE_B12_PBP"/>
    <property type="match status" value="1"/>
</dbReference>
<feature type="chain" id="PRO_5034576640" evidence="1">
    <location>
        <begin position="21"/>
        <end position="286"/>
    </location>
</feature>
<name>A0A8I1GI42_9HYPH</name>
<dbReference type="EMBL" id="JAEMUK010000015">
    <property type="protein sequence ID" value="MBJ7543622.1"/>
    <property type="molecule type" value="Genomic_DNA"/>
</dbReference>
<sequence>MIRLVAACAMLVVSLAVARAADAPRRIVSINLCTDQLVLTLADADQIAGLSPYSRDASQSWLAKEARAFPKMSGGAEDALVAEPDLVLAGRYTRLATRQLLKAKGVPVAEFDVARSIDDAKEQIRRMAALVGHPERAEPHIARIDAALARAHAAASRTHPRVLAVSRRGWVFGGESLTTSLLGAAGLANAAGDMGLAHGGFASLEAIVMARPDFILVTNVRDRPQDQGEALLVHPALQKLYPLARRMVIPERLTTCGGPMLAEALDSLAAQVSAVETSKATPAFSR</sequence>
<proteinExistence type="predicted"/>
<dbReference type="CDD" id="cd00636">
    <property type="entry name" value="TroA-like"/>
    <property type="match status" value="1"/>
</dbReference>
<evidence type="ECO:0000256" key="1">
    <source>
        <dbReference type="SAM" id="SignalP"/>
    </source>
</evidence>